<proteinExistence type="predicted"/>
<organism evidence="1 2">
    <name type="scientific">Lutimaribacter degradans</name>
    <dbReference type="NCBI Taxonomy" id="2945989"/>
    <lineage>
        <taxon>Bacteria</taxon>
        <taxon>Pseudomonadati</taxon>
        <taxon>Pseudomonadota</taxon>
        <taxon>Alphaproteobacteria</taxon>
        <taxon>Rhodobacterales</taxon>
        <taxon>Roseobacteraceae</taxon>
        <taxon>Lutimaribacter</taxon>
    </lineage>
</organism>
<evidence type="ECO:0000313" key="1">
    <source>
        <dbReference type="EMBL" id="MCM2563955.1"/>
    </source>
</evidence>
<feature type="non-terminal residue" evidence="1">
    <location>
        <position position="69"/>
    </location>
</feature>
<keyword evidence="2" id="KW-1185">Reference proteome</keyword>
<comment type="caution">
    <text evidence="1">The sequence shown here is derived from an EMBL/GenBank/DDBJ whole genome shotgun (WGS) entry which is preliminary data.</text>
</comment>
<sequence>MRLNDAVHAVTGEVFRDGWSRVRGSMQGLHVAKQTQLTRAAAGHRPAVFKAIRGGGTHTKSQLTNQLEY</sequence>
<accession>A0ACC6A0R4</accession>
<dbReference type="Proteomes" id="UP001203036">
    <property type="component" value="Unassembled WGS sequence"/>
</dbReference>
<protein>
    <submittedName>
        <fullName evidence="1">Uncharacterized protein</fullName>
    </submittedName>
</protein>
<evidence type="ECO:0000313" key="2">
    <source>
        <dbReference type="Proteomes" id="UP001203036"/>
    </source>
</evidence>
<gene>
    <name evidence="1" type="ORF">M8744_17605</name>
</gene>
<reference evidence="1" key="1">
    <citation type="submission" date="2022-06" db="EMBL/GenBank/DDBJ databases">
        <title>Lutimaribacter sp. EGI FJ00013, a novel bacterium isolated from a salt lake sediment enrichment.</title>
        <authorList>
            <person name="Gao L."/>
            <person name="Fang B.-Z."/>
            <person name="Li W.-J."/>
        </authorList>
    </citation>
    <scope>NUCLEOTIDE SEQUENCE</scope>
    <source>
        <strain evidence="1">EGI FJ00013</strain>
    </source>
</reference>
<dbReference type="EMBL" id="JAMQGO010000030">
    <property type="protein sequence ID" value="MCM2563955.1"/>
    <property type="molecule type" value="Genomic_DNA"/>
</dbReference>
<name>A0ACC6A0R4_9RHOB</name>